<evidence type="ECO:0000256" key="1">
    <source>
        <dbReference type="SAM" id="MobiDB-lite"/>
    </source>
</evidence>
<gene>
    <name evidence="2" type="ORF">AOQ84DRAFT_364818</name>
</gene>
<evidence type="ECO:0008006" key="4">
    <source>
        <dbReference type="Google" id="ProtNLM"/>
    </source>
</evidence>
<protein>
    <recommendedName>
        <fullName evidence="4">Myb/SANT-like domain-containing protein</fullName>
    </recommendedName>
</protein>
<feature type="compositionally biased region" description="Polar residues" evidence="1">
    <location>
        <begin position="225"/>
        <end position="237"/>
    </location>
</feature>
<evidence type="ECO:0000313" key="3">
    <source>
        <dbReference type="Proteomes" id="UP000250140"/>
    </source>
</evidence>
<accession>A0A8E2JSK6</accession>
<dbReference type="Proteomes" id="UP000250140">
    <property type="component" value="Unassembled WGS sequence"/>
</dbReference>
<feature type="region of interest" description="Disordered" evidence="1">
    <location>
        <begin position="1"/>
        <end position="35"/>
    </location>
</feature>
<feature type="region of interest" description="Disordered" evidence="1">
    <location>
        <begin position="434"/>
        <end position="489"/>
    </location>
</feature>
<feature type="region of interest" description="Disordered" evidence="1">
    <location>
        <begin position="185"/>
        <end position="244"/>
    </location>
</feature>
<organism evidence="2 3">
    <name type="scientific">Glonium stellatum</name>
    <dbReference type="NCBI Taxonomy" id="574774"/>
    <lineage>
        <taxon>Eukaryota</taxon>
        <taxon>Fungi</taxon>
        <taxon>Dikarya</taxon>
        <taxon>Ascomycota</taxon>
        <taxon>Pezizomycotina</taxon>
        <taxon>Dothideomycetes</taxon>
        <taxon>Pleosporomycetidae</taxon>
        <taxon>Gloniales</taxon>
        <taxon>Gloniaceae</taxon>
        <taxon>Glonium</taxon>
    </lineage>
</organism>
<dbReference type="EMBL" id="KV749824">
    <property type="protein sequence ID" value="OCL07624.1"/>
    <property type="molecule type" value="Genomic_DNA"/>
</dbReference>
<name>A0A8E2JSK6_9PEZI</name>
<reference evidence="2 3" key="1">
    <citation type="journal article" date="2016" name="Nat. Commun.">
        <title>Ectomycorrhizal ecology is imprinted in the genome of the dominant symbiotic fungus Cenococcum geophilum.</title>
        <authorList>
            <consortium name="DOE Joint Genome Institute"/>
            <person name="Peter M."/>
            <person name="Kohler A."/>
            <person name="Ohm R.A."/>
            <person name="Kuo A."/>
            <person name="Krutzmann J."/>
            <person name="Morin E."/>
            <person name="Arend M."/>
            <person name="Barry K.W."/>
            <person name="Binder M."/>
            <person name="Choi C."/>
            <person name="Clum A."/>
            <person name="Copeland A."/>
            <person name="Grisel N."/>
            <person name="Haridas S."/>
            <person name="Kipfer T."/>
            <person name="LaButti K."/>
            <person name="Lindquist E."/>
            <person name="Lipzen A."/>
            <person name="Maire R."/>
            <person name="Meier B."/>
            <person name="Mihaltcheva S."/>
            <person name="Molinier V."/>
            <person name="Murat C."/>
            <person name="Poggeler S."/>
            <person name="Quandt C.A."/>
            <person name="Sperisen C."/>
            <person name="Tritt A."/>
            <person name="Tisserant E."/>
            <person name="Crous P.W."/>
            <person name="Henrissat B."/>
            <person name="Nehls U."/>
            <person name="Egli S."/>
            <person name="Spatafora J.W."/>
            <person name="Grigoriev I.V."/>
            <person name="Martin F.M."/>
        </authorList>
    </citation>
    <scope>NUCLEOTIDE SEQUENCE [LARGE SCALE GENOMIC DNA]</scope>
    <source>
        <strain evidence="2 3">CBS 207.34</strain>
    </source>
</reference>
<feature type="compositionally biased region" description="Basic and acidic residues" evidence="1">
    <location>
        <begin position="463"/>
        <end position="477"/>
    </location>
</feature>
<dbReference type="AlphaFoldDB" id="A0A8E2JSK6"/>
<sequence>MVSQLANRTNSHYSHLPTRLTNTTHPLTNGPSPRTIPPYQQGTQDNIRVLSQKPGLPQSSNLGAVQKYKRTPNLVWKNDMVLALLDGLGDAADENEKYRLALQKINKVSKQEVTAPKLRAKAFEMRKRWAAYKDLLSRSGEVWQEDGHIRAATSFWNNLSKTEKEKGLGWFQFNKIPPKVIDAMESTFSDKPARTRQVRAPSEPENAEQRTRPASAKAGLDPRVGNTQPLGPVSNNEEAIDEPSSLRLGPASAFRPQIFTQHQAQTLVEAQADEIHDGLLALGNLIAKGIRDSFAQRHLYETPFSRAMAIFWGEDVPKNNFTDATINKAIQELKKDELEAILYASMPWPRRAQWVNSFSGRDEQPPSNFTQRLHNGVNGFQGRALQNLKKRPFQKEHDEDDEDRFGVQINSSAIKHCRVVRNQHASEAQGMQRIANLPERESGDVSDDPISAEDEIEDEAEGDIDKEVEESTKREQGPDPFVTDSVIGD</sequence>
<keyword evidence="3" id="KW-1185">Reference proteome</keyword>
<proteinExistence type="predicted"/>
<feature type="compositionally biased region" description="Acidic residues" evidence="1">
    <location>
        <begin position="444"/>
        <end position="462"/>
    </location>
</feature>
<evidence type="ECO:0000313" key="2">
    <source>
        <dbReference type="EMBL" id="OCL07624.1"/>
    </source>
</evidence>